<name>A0AAE3D9J3_9FIRM</name>
<sequence>MADKISKQDLLDGLNQAIYAITVGGQSYKIGSRSLTRADLKQIYAIKNDIEAQIARENAGDNGLLDDCYVGIFDGR</sequence>
<dbReference type="RefSeq" id="WP_308458361.1">
    <property type="nucleotide sequence ID" value="NZ_JAJEPS010000001.1"/>
</dbReference>
<comment type="caution">
    <text evidence="1">The sequence shown here is derived from an EMBL/GenBank/DDBJ whole genome shotgun (WGS) entry which is preliminary data.</text>
</comment>
<accession>A0AAE3D9J3</accession>
<dbReference type="GO" id="GO:0016853">
    <property type="term" value="F:isomerase activity"/>
    <property type="evidence" value="ECO:0007669"/>
    <property type="project" value="UniProtKB-KW"/>
</dbReference>
<proteinExistence type="predicted"/>
<protein>
    <submittedName>
        <fullName evidence="1">Peptidylprolyl isomerase</fullName>
    </submittedName>
</protein>
<organism evidence="1 2">
    <name type="scientific">Hominiventricola filiformis</name>
    <dbReference type="NCBI Taxonomy" id="2885352"/>
    <lineage>
        <taxon>Bacteria</taxon>
        <taxon>Bacillati</taxon>
        <taxon>Bacillota</taxon>
        <taxon>Clostridia</taxon>
        <taxon>Lachnospirales</taxon>
        <taxon>Lachnospiraceae</taxon>
        <taxon>Hominiventricola</taxon>
    </lineage>
</organism>
<dbReference type="AlphaFoldDB" id="A0AAE3D9J3"/>
<evidence type="ECO:0000313" key="2">
    <source>
        <dbReference type="Proteomes" id="UP001198220"/>
    </source>
</evidence>
<evidence type="ECO:0000313" key="1">
    <source>
        <dbReference type="EMBL" id="MCC2124807.1"/>
    </source>
</evidence>
<keyword evidence="2" id="KW-1185">Reference proteome</keyword>
<reference evidence="1 2" key="1">
    <citation type="submission" date="2021-10" db="EMBL/GenBank/DDBJ databases">
        <title>Anaerobic single-cell dispensing facilitates the cultivation of human gut bacteria.</title>
        <authorList>
            <person name="Afrizal A."/>
        </authorList>
    </citation>
    <scope>NUCLEOTIDE SEQUENCE [LARGE SCALE GENOMIC DNA]</scope>
    <source>
        <strain evidence="1 2">CLA-AA-H276</strain>
    </source>
</reference>
<keyword evidence="1" id="KW-0413">Isomerase</keyword>
<gene>
    <name evidence="1" type="ORF">LKD36_01285</name>
</gene>
<dbReference type="Proteomes" id="UP001198220">
    <property type="component" value="Unassembled WGS sequence"/>
</dbReference>
<dbReference type="EMBL" id="JAJEPS010000001">
    <property type="protein sequence ID" value="MCC2124807.1"/>
    <property type="molecule type" value="Genomic_DNA"/>
</dbReference>